<accession>A0ABW3UM97</accession>
<evidence type="ECO:0000313" key="9">
    <source>
        <dbReference type="EMBL" id="MFD1221572.1"/>
    </source>
</evidence>
<keyword evidence="6 7" id="KW-0472">Membrane</keyword>
<dbReference type="EMBL" id="JBHTLU010000019">
    <property type="protein sequence ID" value="MFD1221572.1"/>
    <property type="molecule type" value="Genomic_DNA"/>
</dbReference>
<evidence type="ECO:0000259" key="8">
    <source>
        <dbReference type="PROSITE" id="PS50928"/>
    </source>
</evidence>
<keyword evidence="10" id="KW-1185">Reference proteome</keyword>
<gene>
    <name evidence="9" type="ORF">ACFQ4B_15755</name>
</gene>
<feature type="transmembrane region" description="Helical" evidence="7">
    <location>
        <begin position="177"/>
        <end position="208"/>
    </location>
</feature>
<dbReference type="InterPro" id="IPR035906">
    <property type="entry name" value="MetI-like_sf"/>
</dbReference>
<dbReference type="PANTHER" id="PTHR30193">
    <property type="entry name" value="ABC TRANSPORTER PERMEASE PROTEIN"/>
    <property type="match status" value="1"/>
</dbReference>
<evidence type="ECO:0000256" key="2">
    <source>
        <dbReference type="ARBA" id="ARBA00022448"/>
    </source>
</evidence>
<protein>
    <submittedName>
        <fullName evidence="9">Carbohydrate ABC transporter permease</fullName>
    </submittedName>
</protein>
<dbReference type="SUPFAM" id="SSF161098">
    <property type="entry name" value="MetI-like"/>
    <property type="match status" value="1"/>
</dbReference>
<keyword evidence="3" id="KW-1003">Cell membrane</keyword>
<name>A0ABW3UM97_9BACL</name>
<comment type="similarity">
    <text evidence="7">Belongs to the binding-protein-dependent transport system permease family.</text>
</comment>
<dbReference type="InterPro" id="IPR051393">
    <property type="entry name" value="ABC_transporter_permease"/>
</dbReference>
<evidence type="ECO:0000256" key="7">
    <source>
        <dbReference type="RuleBase" id="RU363032"/>
    </source>
</evidence>
<dbReference type="PANTHER" id="PTHR30193:SF41">
    <property type="entry name" value="DIACETYLCHITOBIOSE UPTAKE SYSTEM PERMEASE PROTEIN NGCF"/>
    <property type="match status" value="1"/>
</dbReference>
<evidence type="ECO:0000256" key="3">
    <source>
        <dbReference type="ARBA" id="ARBA00022475"/>
    </source>
</evidence>
<keyword evidence="5 7" id="KW-1133">Transmembrane helix</keyword>
<dbReference type="CDD" id="cd06261">
    <property type="entry name" value="TM_PBP2"/>
    <property type="match status" value="1"/>
</dbReference>
<feature type="domain" description="ABC transmembrane type-1" evidence="8">
    <location>
        <begin position="87"/>
        <end position="302"/>
    </location>
</feature>
<dbReference type="Gene3D" id="1.10.3720.10">
    <property type="entry name" value="MetI-like"/>
    <property type="match status" value="1"/>
</dbReference>
<keyword evidence="4 7" id="KW-0812">Transmembrane</keyword>
<dbReference type="Pfam" id="PF00528">
    <property type="entry name" value="BPD_transp_1"/>
    <property type="match status" value="1"/>
</dbReference>
<dbReference type="Proteomes" id="UP001597180">
    <property type="component" value="Unassembled WGS sequence"/>
</dbReference>
<organism evidence="9 10">
    <name type="scientific">Paenibacillus vulneris</name>
    <dbReference type="NCBI Taxonomy" id="1133364"/>
    <lineage>
        <taxon>Bacteria</taxon>
        <taxon>Bacillati</taxon>
        <taxon>Bacillota</taxon>
        <taxon>Bacilli</taxon>
        <taxon>Bacillales</taxon>
        <taxon>Paenibacillaceae</taxon>
        <taxon>Paenibacillus</taxon>
    </lineage>
</organism>
<evidence type="ECO:0000256" key="4">
    <source>
        <dbReference type="ARBA" id="ARBA00022692"/>
    </source>
</evidence>
<dbReference type="RefSeq" id="WP_345585617.1">
    <property type="nucleotide sequence ID" value="NZ_BAABJG010000003.1"/>
</dbReference>
<comment type="caution">
    <text evidence="9">The sequence shown here is derived from an EMBL/GenBank/DDBJ whole genome shotgun (WGS) entry which is preliminary data.</text>
</comment>
<feature type="transmembrane region" description="Helical" evidence="7">
    <location>
        <begin position="30"/>
        <end position="54"/>
    </location>
</feature>
<keyword evidence="2 7" id="KW-0813">Transport</keyword>
<feature type="transmembrane region" description="Helical" evidence="7">
    <location>
        <begin position="90"/>
        <end position="111"/>
    </location>
</feature>
<sequence>MANRTPIMNHPVKARSGGIRTGRLGKHLKAYLFLAPILVSIGLFKYTPFVHAFLQSFYEWNGANVNRFVGWDNFNRLFHDPAFYVSLKNIALFTGSFLLIQLTFPLLAAIGVFRIRQAGARSFYRFMFVLPMVVPQIIVYLLWKWIYVSDGLLDRLLDAVGLGQLIHAWLGESGTALWSIVFIGFPWVSGIFFLIYLAGLIAIPAELFEVGSMDGMSGWRRFWHIELPLLRNPIRLVLILAFIQQFQSFENVLVLTNGGPGFSTLTPALYLYKKGFEYNELGYASAVGVVVFAILLLCTLAANRFIKQADQAE</sequence>
<reference evidence="10" key="1">
    <citation type="journal article" date="2019" name="Int. J. Syst. Evol. Microbiol.">
        <title>The Global Catalogue of Microorganisms (GCM) 10K type strain sequencing project: providing services to taxonomists for standard genome sequencing and annotation.</title>
        <authorList>
            <consortium name="The Broad Institute Genomics Platform"/>
            <consortium name="The Broad Institute Genome Sequencing Center for Infectious Disease"/>
            <person name="Wu L."/>
            <person name="Ma J."/>
        </authorList>
    </citation>
    <scope>NUCLEOTIDE SEQUENCE [LARGE SCALE GENOMIC DNA]</scope>
    <source>
        <strain evidence="10">CCUG 53270</strain>
    </source>
</reference>
<feature type="transmembrane region" description="Helical" evidence="7">
    <location>
        <begin position="123"/>
        <end position="143"/>
    </location>
</feature>
<evidence type="ECO:0000256" key="6">
    <source>
        <dbReference type="ARBA" id="ARBA00023136"/>
    </source>
</evidence>
<feature type="transmembrane region" description="Helical" evidence="7">
    <location>
        <begin position="281"/>
        <end position="302"/>
    </location>
</feature>
<evidence type="ECO:0000256" key="1">
    <source>
        <dbReference type="ARBA" id="ARBA00004651"/>
    </source>
</evidence>
<evidence type="ECO:0000313" key="10">
    <source>
        <dbReference type="Proteomes" id="UP001597180"/>
    </source>
</evidence>
<dbReference type="InterPro" id="IPR000515">
    <property type="entry name" value="MetI-like"/>
</dbReference>
<comment type="subcellular location">
    <subcellularLocation>
        <location evidence="1 7">Cell membrane</location>
        <topology evidence="1 7">Multi-pass membrane protein</topology>
    </subcellularLocation>
</comment>
<evidence type="ECO:0000256" key="5">
    <source>
        <dbReference type="ARBA" id="ARBA00022989"/>
    </source>
</evidence>
<proteinExistence type="inferred from homology"/>
<dbReference type="PROSITE" id="PS50928">
    <property type="entry name" value="ABC_TM1"/>
    <property type="match status" value="1"/>
</dbReference>